<gene>
    <name evidence="1" type="ORF">DAMO_1615</name>
</gene>
<dbReference type="KEGG" id="mox:DAMO_1615"/>
<dbReference type="AlphaFoldDB" id="D5MFZ4"/>
<dbReference type="Proteomes" id="UP000006898">
    <property type="component" value="Chromosome"/>
</dbReference>
<reference evidence="1 2" key="1">
    <citation type="journal article" date="2010" name="Nature">
        <title>Nitrite-driven anaerobic methane oxidation by oxygenic bacteria.</title>
        <authorList>
            <person name="Ettwig K.F."/>
            <person name="Butler M.K."/>
            <person name="Le Paslier D."/>
            <person name="Pelletier E."/>
            <person name="Mangenot S."/>
            <person name="Kuypers M.M.M."/>
            <person name="Schreiber F."/>
            <person name="Dutilh B.E."/>
            <person name="Zedelius J."/>
            <person name="de Beer D."/>
            <person name="Gloerich J."/>
            <person name="Wessels H.J.C.T."/>
            <person name="van Allen T."/>
            <person name="Luesken F."/>
            <person name="Wu M."/>
            <person name="van de Pas-Schoonen K.T."/>
            <person name="Op den Camp H.J.M."/>
            <person name="Janssen-Megens E.M."/>
            <person name="Francoijs K-J."/>
            <person name="Stunnenberg H."/>
            <person name="Weissenbach J."/>
            <person name="Jetten M.S.M."/>
            <person name="Strous M."/>
        </authorList>
    </citation>
    <scope>NUCLEOTIDE SEQUENCE [LARGE SCALE GENOMIC DNA]</scope>
</reference>
<evidence type="ECO:0000313" key="2">
    <source>
        <dbReference type="Proteomes" id="UP000006898"/>
    </source>
</evidence>
<protein>
    <submittedName>
        <fullName evidence="1">Uncharacterized protein</fullName>
    </submittedName>
</protein>
<proteinExistence type="predicted"/>
<dbReference type="HOGENOM" id="CLU_3005583_0_0_0"/>
<accession>D5MFZ4</accession>
<dbReference type="EMBL" id="FP565575">
    <property type="protein sequence ID" value="CBE68675.1"/>
    <property type="molecule type" value="Genomic_DNA"/>
</dbReference>
<sequence>MGQGEDLRAQLKSHSTVVVITFGSACLLSNNPITSLLAQKMSAESIEFIGSLEFAR</sequence>
<name>D5MFZ4_METO1</name>
<evidence type="ECO:0000313" key="1">
    <source>
        <dbReference type="EMBL" id="CBE68675.1"/>
    </source>
</evidence>
<organism evidence="1 2">
    <name type="scientific">Methylomirabilis oxygeniifera</name>
    <dbReference type="NCBI Taxonomy" id="671143"/>
    <lineage>
        <taxon>Bacteria</taxon>
        <taxon>Candidatus Methylomirabilota</taxon>
        <taxon>Candidatus Methylomirabilia</taxon>
        <taxon>Candidatus Methylomirabilales</taxon>
        <taxon>Candidatus Methylomirabilaceae</taxon>
        <taxon>Candidatus Methylomirabilis</taxon>
    </lineage>
</organism>